<gene>
    <name evidence="3" type="ORF">Mucpa_4223</name>
</gene>
<feature type="domain" description="Antitoxin Xre/MbcA/ParS-like toxin-binding" evidence="1">
    <location>
        <begin position="89"/>
        <end position="138"/>
    </location>
</feature>
<dbReference type="eggNOG" id="COG5642">
    <property type="taxonomic scope" value="Bacteria"/>
</dbReference>
<organism evidence="3 4">
    <name type="scientific">Mucilaginibacter paludis DSM 18603</name>
    <dbReference type="NCBI Taxonomy" id="714943"/>
    <lineage>
        <taxon>Bacteria</taxon>
        <taxon>Pseudomonadati</taxon>
        <taxon>Bacteroidota</taxon>
        <taxon>Sphingobacteriia</taxon>
        <taxon>Sphingobacteriales</taxon>
        <taxon>Sphingobacteriaceae</taxon>
        <taxon>Mucilaginibacter</taxon>
    </lineage>
</organism>
<dbReference type="STRING" id="714943.Mucpa_4223"/>
<keyword evidence="4" id="KW-1185">Reference proteome</keyword>
<reference evidence="3" key="1">
    <citation type="submission" date="2011-09" db="EMBL/GenBank/DDBJ databases">
        <title>The permanent draft genome of Mucilaginibacter paludis DSM 18603.</title>
        <authorList>
            <consortium name="US DOE Joint Genome Institute (JGI-PGF)"/>
            <person name="Lucas S."/>
            <person name="Han J."/>
            <person name="Lapidus A."/>
            <person name="Bruce D."/>
            <person name="Goodwin L."/>
            <person name="Pitluck S."/>
            <person name="Peters L."/>
            <person name="Kyrpides N."/>
            <person name="Mavromatis K."/>
            <person name="Ivanova N."/>
            <person name="Mikhailova N."/>
            <person name="Held B."/>
            <person name="Detter J.C."/>
            <person name="Tapia R."/>
            <person name="Han C."/>
            <person name="Land M."/>
            <person name="Hauser L."/>
            <person name="Markowitz V."/>
            <person name="Cheng J.-F."/>
            <person name="Hugenholtz P."/>
            <person name="Woyke T."/>
            <person name="Wu D."/>
            <person name="Tindall B."/>
            <person name="Brambilla E."/>
            <person name="Klenk H.-P."/>
            <person name="Eisen J.A."/>
        </authorList>
    </citation>
    <scope>NUCLEOTIDE SEQUENCE [LARGE SCALE GENOMIC DNA]</scope>
    <source>
        <strain evidence="3">DSM 18603</strain>
    </source>
</reference>
<protein>
    <submittedName>
        <fullName evidence="3">Uncharacterized protein</fullName>
    </submittedName>
</protein>
<dbReference type="GO" id="GO:0003677">
    <property type="term" value="F:DNA binding"/>
    <property type="evidence" value="ECO:0007669"/>
    <property type="project" value="InterPro"/>
</dbReference>
<sequence length="141" mass="16607">MTIYRAMKTSKRYPNLEEEPLEMVTMTREGVAFPYFSKLSDHLHFSFEDWSSFLHLSERTIQRYKKEKKAFDPIYSEKILQIELLYKKGAEVFGDVEKFQTWMDSNIVALGNIKPKDLLDTSFGINMLNDELVRIEHGIFA</sequence>
<dbReference type="HOGENOM" id="CLU_109353_4_3_10"/>
<dbReference type="AlphaFoldDB" id="H1Y4Y6"/>
<evidence type="ECO:0000259" key="1">
    <source>
        <dbReference type="Pfam" id="PF09722"/>
    </source>
</evidence>
<accession>H1Y4Y6</accession>
<dbReference type="NCBIfam" id="TIGR02293">
    <property type="entry name" value="TAS_TIGR02293"/>
    <property type="match status" value="1"/>
</dbReference>
<dbReference type="OrthoDB" id="5770459at2"/>
<dbReference type="InterPro" id="IPR046847">
    <property type="entry name" value="Xre-like_HTH"/>
</dbReference>
<dbReference type="EMBL" id="CM001403">
    <property type="protein sequence ID" value="EHQ28314.1"/>
    <property type="molecule type" value="Genomic_DNA"/>
</dbReference>
<feature type="domain" description="Antitoxin Xre-like helix-turn-helix" evidence="2">
    <location>
        <begin position="23"/>
        <end position="82"/>
    </location>
</feature>
<dbReference type="Pfam" id="PF09722">
    <property type="entry name" value="Xre_MbcA_ParS_C"/>
    <property type="match status" value="1"/>
</dbReference>
<evidence type="ECO:0000313" key="4">
    <source>
        <dbReference type="Proteomes" id="UP000002774"/>
    </source>
</evidence>
<evidence type="ECO:0000259" key="2">
    <source>
        <dbReference type="Pfam" id="PF20432"/>
    </source>
</evidence>
<proteinExistence type="predicted"/>
<dbReference type="Pfam" id="PF20432">
    <property type="entry name" value="Xre-like-HTH"/>
    <property type="match status" value="1"/>
</dbReference>
<dbReference type="InterPro" id="IPR011979">
    <property type="entry name" value="Antitox_Xre"/>
</dbReference>
<name>H1Y4Y6_9SPHI</name>
<evidence type="ECO:0000313" key="3">
    <source>
        <dbReference type="EMBL" id="EHQ28314.1"/>
    </source>
</evidence>
<dbReference type="Proteomes" id="UP000002774">
    <property type="component" value="Chromosome"/>
</dbReference>
<dbReference type="InterPro" id="IPR024467">
    <property type="entry name" value="Xre/MbcA/ParS-like_toxin-bd"/>
</dbReference>